<accession>A0A7W4YDK8</accession>
<dbReference type="AlphaFoldDB" id="A0A7W4YDK8"/>
<keyword evidence="8" id="KW-1185">Reference proteome</keyword>
<keyword evidence="2" id="KW-0285">Flavoprotein</keyword>
<evidence type="ECO:0000256" key="4">
    <source>
        <dbReference type="ARBA" id="ARBA00022857"/>
    </source>
</evidence>
<comment type="cofactor">
    <cofactor evidence="1">
        <name>FMN</name>
        <dbReference type="ChEBI" id="CHEBI:58210"/>
    </cofactor>
</comment>
<evidence type="ECO:0000313" key="8">
    <source>
        <dbReference type="Proteomes" id="UP000545286"/>
    </source>
</evidence>
<dbReference type="InterPro" id="IPR044152">
    <property type="entry name" value="YqjM-like"/>
</dbReference>
<organism evidence="7 8">
    <name type="scientific">Pseudoclavibacter helvolus</name>
    <dbReference type="NCBI Taxonomy" id="255205"/>
    <lineage>
        <taxon>Bacteria</taxon>
        <taxon>Bacillati</taxon>
        <taxon>Actinomycetota</taxon>
        <taxon>Actinomycetes</taxon>
        <taxon>Micrococcales</taxon>
        <taxon>Microbacteriaceae</taxon>
        <taxon>Pseudoclavibacter</taxon>
    </lineage>
</organism>
<dbReference type="Pfam" id="PF00724">
    <property type="entry name" value="Oxidored_FMN"/>
    <property type="match status" value="1"/>
</dbReference>
<evidence type="ECO:0000313" key="7">
    <source>
        <dbReference type="EMBL" id="MBB2956192.1"/>
    </source>
</evidence>
<dbReference type="Gene3D" id="3.20.20.70">
    <property type="entry name" value="Aldolase class I"/>
    <property type="match status" value="1"/>
</dbReference>
<dbReference type="InterPro" id="IPR001155">
    <property type="entry name" value="OxRdtase_FMN_N"/>
</dbReference>
<dbReference type="EMBL" id="JACHWJ010000001">
    <property type="protein sequence ID" value="MBB2956192.1"/>
    <property type="molecule type" value="Genomic_DNA"/>
</dbReference>
<evidence type="ECO:0000259" key="6">
    <source>
        <dbReference type="Pfam" id="PF00724"/>
    </source>
</evidence>
<feature type="domain" description="NADH:flavin oxidoreductase/NADH oxidase N-terminal" evidence="6">
    <location>
        <begin position="6"/>
        <end position="337"/>
    </location>
</feature>
<keyword evidence="3" id="KW-0288">FMN</keyword>
<name>A0A7W4YDK8_9MICO</name>
<proteinExistence type="predicted"/>
<dbReference type="Proteomes" id="UP000545286">
    <property type="component" value="Unassembled WGS sequence"/>
</dbReference>
<dbReference type="SUPFAM" id="SSF51395">
    <property type="entry name" value="FMN-linked oxidoreductases"/>
    <property type="match status" value="1"/>
</dbReference>
<dbReference type="CDD" id="cd02932">
    <property type="entry name" value="OYE_YqiM_FMN"/>
    <property type="match status" value="1"/>
</dbReference>
<protein>
    <submittedName>
        <fullName evidence="7">2,4-dienoyl-CoA reductase-like NADH-dependent reductase (Old Yellow Enzyme family)</fullName>
    </submittedName>
</protein>
<dbReference type="InterPro" id="IPR013785">
    <property type="entry name" value="Aldolase_TIM"/>
</dbReference>
<evidence type="ECO:0000256" key="2">
    <source>
        <dbReference type="ARBA" id="ARBA00022630"/>
    </source>
</evidence>
<keyword evidence="4" id="KW-0521">NADP</keyword>
<sequence length="355" mass="37702">MSDATLFTPFTARGLTIDNRLWLSPMCQYSAVDGVPGDWHLVHLGARASGGFGLIFTESTAVLPDGRITTADTGLWNDEQEAAWARIVDFVHERGTPIGVQLGHAGRKASIPVPWSGHSGTVPPEDGGWQPISAGTDAFPGFARPRAATEGDLAEVVQAFADSARRAVRAGFDAVEVHAGHGFLLHSFLSPLTNRRDDEFGPDRELLLFRVVRAVRDAIGRDIPLFVRLSALDWVEGGVTVEDSAKTARALKELGVDLVDASSGGLVPADIPLGPGYQVFAAEHLRAAAGVATGAVGLITDPLEADRIVREWRADVVSVARQGLRDPAFGLRAAHELGAAASSAWQPQYERAVGA</sequence>
<dbReference type="GO" id="GO:0050661">
    <property type="term" value="F:NADP binding"/>
    <property type="evidence" value="ECO:0007669"/>
    <property type="project" value="InterPro"/>
</dbReference>
<evidence type="ECO:0000256" key="5">
    <source>
        <dbReference type="ARBA" id="ARBA00023002"/>
    </source>
</evidence>
<dbReference type="PANTHER" id="PTHR43303:SF4">
    <property type="entry name" value="NADPH DEHYDROGENASE C23G7.10C-RELATED"/>
    <property type="match status" value="1"/>
</dbReference>
<comment type="caution">
    <text evidence="7">The sequence shown here is derived from an EMBL/GenBank/DDBJ whole genome shotgun (WGS) entry which is preliminary data.</text>
</comment>
<dbReference type="PANTHER" id="PTHR43303">
    <property type="entry name" value="NADPH DEHYDROGENASE C23G7.10C-RELATED"/>
    <property type="match status" value="1"/>
</dbReference>
<dbReference type="RefSeq" id="WP_183622608.1">
    <property type="nucleotide sequence ID" value="NZ_JACHWJ010000001.1"/>
</dbReference>
<evidence type="ECO:0000256" key="1">
    <source>
        <dbReference type="ARBA" id="ARBA00001917"/>
    </source>
</evidence>
<dbReference type="GO" id="GO:0010181">
    <property type="term" value="F:FMN binding"/>
    <property type="evidence" value="ECO:0007669"/>
    <property type="project" value="InterPro"/>
</dbReference>
<keyword evidence="5" id="KW-0560">Oxidoreductase</keyword>
<gene>
    <name evidence="7" type="ORF">FHX72_000304</name>
</gene>
<dbReference type="GO" id="GO:0003959">
    <property type="term" value="F:NADPH dehydrogenase activity"/>
    <property type="evidence" value="ECO:0007669"/>
    <property type="project" value="InterPro"/>
</dbReference>
<reference evidence="7 8" key="1">
    <citation type="submission" date="2020-08" db="EMBL/GenBank/DDBJ databases">
        <title>Sequencing the genomes of 1000 actinobacteria strains.</title>
        <authorList>
            <person name="Klenk H.-P."/>
        </authorList>
    </citation>
    <scope>NUCLEOTIDE SEQUENCE [LARGE SCALE GENOMIC DNA]</scope>
    <source>
        <strain evidence="7 8">DSM 20419</strain>
    </source>
</reference>
<evidence type="ECO:0000256" key="3">
    <source>
        <dbReference type="ARBA" id="ARBA00022643"/>
    </source>
</evidence>